<evidence type="ECO:0000259" key="5">
    <source>
        <dbReference type="PROSITE" id="PS50944"/>
    </source>
</evidence>
<protein>
    <submittedName>
        <fullName evidence="6">Metal-dependent transcriptional regulator</fullName>
    </submittedName>
</protein>
<dbReference type="InterPro" id="IPR050536">
    <property type="entry name" value="DtxR_MntR_Metal-Reg"/>
</dbReference>
<dbReference type="Pfam" id="PF02742">
    <property type="entry name" value="Fe_dep_repr_C"/>
    <property type="match status" value="1"/>
</dbReference>
<dbReference type="SUPFAM" id="SSF46785">
    <property type="entry name" value="Winged helix' DNA-binding domain"/>
    <property type="match status" value="1"/>
</dbReference>
<comment type="caution">
    <text evidence="6">The sequence shown here is derived from an EMBL/GenBank/DDBJ whole genome shotgun (WGS) entry which is preliminary data.</text>
</comment>
<dbReference type="InterPro" id="IPR036390">
    <property type="entry name" value="WH_DNA-bd_sf"/>
</dbReference>
<sequence length="172" mass="19473">MFSSEGLSPTMEDYLLAAYSLEREKRVARPRDIGRRQKVAKSTVTAALQSLAGKGLINYEPYEMVTLTDEGRKQAEALIIRNRVLRDFLSSVLGLPSNEAGETACGMEHALKQETAERLVCFMAFLHHRMRSDPGWFDECRDCMERGIGGELSEGRVERYLRMLTEPERPGD</sequence>
<dbReference type="Proteomes" id="UP000886069">
    <property type="component" value="Unassembled WGS sequence"/>
</dbReference>
<accession>A0A7V2AWB2</accession>
<dbReference type="InterPro" id="IPR036388">
    <property type="entry name" value="WH-like_DNA-bd_sf"/>
</dbReference>
<dbReference type="InterPro" id="IPR022689">
    <property type="entry name" value="Iron_dep_repressor"/>
</dbReference>
<dbReference type="Gene3D" id="1.10.60.10">
    <property type="entry name" value="Iron dependent repressor, metal binding and dimerisation domain"/>
    <property type="match status" value="1"/>
</dbReference>
<dbReference type="GO" id="GO:0046983">
    <property type="term" value="F:protein dimerization activity"/>
    <property type="evidence" value="ECO:0007669"/>
    <property type="project" value="InterPro"/>
</dbReference>
<dbReference type="Gene3D" id="1.10.10.10">
    <property type="entry name" value="Winged helix-like DNA-binding domain superfamily/Winged helix DNA-binding domain"/>
    <property type="match status" value="1"/>
</dbReference>
<dbReference type="PANTHER" id="PTHR33238">
    <property type="entry name" value="IRON (METAL) DEPENDENT REPRESSOR, DTXR FAMILY"/>
    <property type="match status" value="1"/>
</dbReference>
<dbReference type="AlphaFoldDB" id="A0A7V2AWB2"/>
<reference evidence="6" key="1">
    <citation type="journal article" date="2020" name="mSystems">
        <title>Genome- and Community-Level Interaction Insights into Carbon Utilization and Element Cycling Functions of Hydrothermarchaeota in Hydrothermal Sediment.</title>
        <authorList>
            <person name="Zhou Z."/>
            <person name="Liu Y."/>
            <person name="Xu W."/>
            <person name="Pan J."/>
            <person name="Luo Z.H."/>
            <person name="Li M."/>
        </authorList>
    </citation>
    <scope>NUCLEOTIDE SEQUENCE [LARGE SCALE GENOMIC DNA]</scope>
    <source>
        <strain evidence="6">SpSt-1233</strain>
    </source>
</reference>
<proteinExistence type="inferred from homology"/>
<dbReference type="Pfam" id="PF01325">
    <property type="entry name" value="Fe_dep_repress"/>
    <property type="match status" value="1"/>
</dbReference>
<dbReference type="GO" id="GO:0003677">
    <property type="term" value="F:DNA binding"/>
    <property type="evidence" value="ECO:0007669"/>
    <property type="project" value="UniProtKB-KW"/>
</dbReference>
<dbReference type="PANTHER" id="PTHR33238:SF7">
    <property type="entry name" value="IRON-DEPENDENT TRANSCRIPTIONAL REGULATOR"/>
    <property type="match status" value="1"/>
</dbReference>
<keyword evidence="3" id="KW-0238">DNA-binding</keyword>
<evidence type="ECO:0000256" key="3">
    <source>
        <dbReference type="ARBA" id="ARBA00023125"/>
    </source>
</evidence>
<dbReference type="EMBL" id="DSEC01000601">
    <property type="protein sequence ID" value="HER44455.1"/>
    <property type="molecule type" value="Genomic_DNA"/>
</dbReference>
<evidence type="ECO:0000256" key="1">
    <source>
        <dbReference type="ARBA" id="ARBA00007871"/>
    </source>
</evidence>
<comment type="similarity">
    <text evidence="1">Belongs to the DtxR/MntR family.</text>
</comment>
<keyword evidence="4" id="KW-0804">Transcription</keyword>
<evidence type="ECO:0000313" key="6">
    <source>
        <dbReference type="EMBL" id="HER44455.1"/>
    </source>
</evidence>
<dbReference type="InterPro" id="IPR001367">
    <property type="entry name" value="Fe_dep_repressor"/>
</dbReference>
<dbReference type="GO" id="GO:0003700">
    <property type="term" value="F:DNA-binding transcription factor activity"/>
    <property type="evidence" value="ECO:0007669"/>
    <property type="project" value="InterPro"/>
</dbReference>
<evidence type="ECO:0000256" key="4">
    <source>
        <dbReference type="ARBA" id="ARBA00023163"/>
    </source>
</evidence>
<evidence type="ECO:0000256" key="2">
    <source>
        <dbReference type="ARBA" id="ARBA00023015"/>
    </source>
</evidence>
<keyword evidence="2" id="KW-0805">Transcription regulation</keyword>
<dbReference type="InterPro" id="IPR022687">
    <property type="entry name" value="HTH_DTXR"/>
</dbReference>
<organism evidence="6">
    <name type="scientific">Eiseniibacteriota bacterium</name>
    <dbReference type="NCBI Taxonomy" id="2212470"/>
    <lineage>
        <taxon>Bacteria</taxon>
        <taxon>Candidatus Eiseniibacteriota</taxon>
    </lineage>
</organism>
<name>A0A7V2AWB2_UNCEI</name>
<gene>
    <name evidence="6" type="ORF">ENO08_08350</name>
</gene>
<feature type="domain" description="HTH dtxR-type" evidence="5">
    <location>
        <begin position="7"/>
        <end position="68"/>
    </location>
</feature>
<dbReference type="InterPro" id="IPR036421">
    <property type="entry name" value="Fe_dep_repressor_sf"/>
</dbReference>
<dbReference type="PROSITE" id="PS50944">
    <property type="entry name" value="HTH_DTXR"/>
    <property type="match status" value="1"/>
</dbReference>
<dbReference type="GO" id="GO:0046914">
    <property type="term" value="F:transition metal ion binding"/>
    <property type="evidence" value="ECO:0007669"/>
    <property type="project" value="InterPro"/>
</dbReference>
<dbReference type="SUPFAM" id="SSF47979">
    <property type="entry name" value="Iron-dependent repressor protein, dimerization domain"/>
    <property type="match status" value="1"/>
</dbReference>
<dbReference type="SMART" id="SM00529">
    <property type="entry name" value="HTH_DTXR"/>
    <property type="match status" value="1"/>
</dbReference>